<dbReference type="AlphaFoldDB" id="A0A8C3FDH5"/>
<reference evidence="1" key="2">
    <citation type="submission" date="2025-09" db="UniProtKB">
        <authorList>
            <consortium name="Ensembl"/>
        </authorList>
    </citation>
    <scope>IDENTIFICATION</scope>
</reference>
<name>A0A8C3FDH5_CHRPI</name>
<protein>
    <submittedName>
        <fullName evidence="1">Uncharacterized protein</fullName>
    </submittedName>
</protein>
<proteinExistence type="predicted"/>
<organism evidence="1 2">
    <name type="scientific">Chrysemys picta bellii</name>
    <name type="common">Western painted turtle</name>
    <name type="synonym">Emys bellii</name>
    <dbReference type="NCBI Taxonomy" id="8478"/>
    <lineage>
        <taxon>Eukaryota</taxon>
        <taxon>Metazoa</taxon>
        <taxon>Chordata</taxon>
        <taxon>Craniata</taxon>
        <taxon>Vertebrata</taxon>
        <taxon>Euteleostomi</taxon>
        <taxon>Archelosauria</taxon>
        <taxon>Testudinata</taxon>
        <taxon>Testudines</taxon>
        <taxon>Cryptodira</taxon>
        <taxon>Durocryptodira</taxon>
        <taxon>Testudinoidea</taxon>
        <taxon>Emydidae</taxon>
        <taxon>Chrysemys</taxon>
    </lineage>
</organism>
<evidence type="ECO:0000313" key="1">
    <source>
        <dbReference type="Ensembl" id="ENSCPBP00000003839.1"/>
    </source>
</evidence>
<accession>A0A8C3FDH5</accession>
<dbReference type="Proteomes" id="UP000694380">
    <property type="component" value="Unplaced"/>
</dbReference>
<dbReference type="Ensembl" id="ENSCPBT00000004686.1">
    <property type="protein sequence ID" value="ENSCPBP00000003839.1"/>
    <property type="gene ID" value="ENSCPBG00000003116.1"/>
</dbReference>
<sequence>MSVILLIENDMHKSSYPKWSFTHTAVQTHSLLLNGTRTHTLMHSWHTHSHPDTHSRLMHSHPDALLAHTLTHRVAPGTHTHTLTHSWHMHSHAAALLAHALTHCGAPGTLTP</sequence>
<evidence type="ECO:0000313" key="2">
    <source>
        <dbReference type="Proteomes" id="UP000694380"/>
    </source>
</evidence>
<reference evidence="1" key="1">
    <citation type="submission" date="2025-08" db="UniProtKB">
        <authorList>
            <consortium name="Ensembl"/>
        </authorList>
    </citation>
    <scope>IDENTIFICATION</scope>
</reference>
<keyword evidence="2" id="KW-1185">Reference proteome</keyword>